<protein>
    <submittedName>
        <fullName evidence="1">Uncharacterized protein</fullName>
    </submittedName>
</protein>
<accession>A0A2C9W5N2</accession>
<reference evidence="1" key="1">
    <citation type="submission" date="2016-02" db="EMBL/GenBank/DDBJ databases">
        <title>WGS assembly of Manihot esculenta.</title>
        <authorList>
            <person name="Bredeson J.V."/>
            <person name="Prochnik S.E."/>
            <person name="Lyons J.B."/>
            <person name="Schmutz J."/>
            <person name="Grimwood J."/>
            <person name="Vrebalov J."/>
            <person name="Bart R.S."/>
            <person name="Amuge T."/>
            <person name="Ferguson M.E."/>
            <person name="Green R."/>
            <person name="Putnam N."/>
            <person name="Stites J."/>
            <person name="Rounsley S."/>
            <person name="Rokhsar D.S."/>
        </authorList>
    </citation>
    <scope>NUCLEOTIDE SEQUENCE [LARGE SCALE GENOMIC DNA]</scope>
    <source>
        <tissue evidence="1">Leaf</tissue>
    </source>
</reference>
<dbReference type="AlphaFoldDB" id="A0A2C9W5N2"/>
<dbReference type="EMBL" id="CM004390">
    <property type="protein sequence ID" value="OAY53474.1"/>
    <property type="molecule type" value="Genomic_DNA"/>
</dbReference>
<gene>
    <name evidence="1" type="ORF">MANES_04G165500</name>
</gene>
<organism evidence="1">
    <name type="scientific">Manihot esculenta</name>
    <name type="common">Cassava</name>
    <name type="synonym">Jatropha manihot</name>
    <dbReference type="NCBI Taxonomy" id="3983"/>
    <lineage>
        <taxon>Eukaryota</taxon>
        <taxon>Viridiplantae</taxon>
        <taxon>Streptophyta</taxon>
        <taxon>Embryophyta</taxon>
        <taxon>Tracheophyta</taxon>
        <taxon>Spermatophyta</taxon>
        <taxon>Magnoliopsida</taxon>
        <taxon>eudicotyledons</taxon>
        <taxon>Gunneridae</taxon>
        <taxon>Pentapetalae</taxon>
        <taxon>rosids</taxon>
        <taxon>fabids</taxon>
        <taxon>Malpighiales</taxon>
        <taxon>Euphorbiaceae</taxon>
        <taxon>Crotonoideae</taxon>
        <taxon>Manihoteae</taxon>
        <taxon>Manihot</taxon>
    </lineage>
</organism>
<sequence length="59" mass="6825">MCLSLHPFLKIFVAVEQKRSTDSPKLTCWRFNYCPLVGKYFLSFSFKMLVIIHGLISLG</sequence>
<proteinExistence type="predicted"/>
<name>A0A2C9W5N2_MANES</name>
<evidence type="ECO:0000313" key="1">
    <source>
        <dbReference type="EMBL" id="OAY53474.1"/>
    </source>
</evidence>